<keyword evidence="3" id="KW-1185">Reference proteome</keyword>
<protein>
    <submittedName>
        <fullName evidence="2">Uncharacterized protein</fullName>
    </submittedName>
</protein>
<dbReference type="Proteomes" id="UP000324222">
    <property type="component" value="Unassembled WGS sequence"/>
</dbReference>
<feature type="region of interest" description="Disordered" evidence="1">
    <location>
        <begin position="1"/>
        <end position="26"/>
    </location>
</feature>
<gene>
    <name evidence="2" type="ORF">E2C01_063374</name>
</gene>
<sequence>MSPAGHTHLTPSLLPPVPPSRPSPATQQHAWVLRSCLHALPSLLPHLHEYSAHSHSNAVITIC</sequence>
<comment type="caution">
    <text evidence="2">The sequence shown here is derived from an EMBL/GenBank/DDBJ whole genome shotgun (WGS) entry which is preliminary data.</text>
</comment>
<proteinExistence type="predicted"/>
<accession>A0A5B7HHE9</accession>
<evidence type="ECO:0000256" key="1">
    <source>
        <dbReference type="SAM" id="MobiDB-lite"/>
    </source>
</evidence>
<reference evidence="2 3" key="1">
    <citation type="submission" date="2019-05" db="EMBL/GenBank/DDBJ databases">
        <title>Another draft genome of Portunus trituberculatus and its Hox gene families provides insights of decapod evolution.</title>
        <authorList>
            <person name="Jeong J.-H."/>
            <person name="Song I."/>
            <person name="Kim S."/>
            <person name="Choi T."/>
            <person name="Kim D."/>
            <person name="Ryu S."/>
            <person name="Kim W."/>
        </authorList>
    </citation>
    <scope>NUCLEOTIDE SEQUENCE [LARGE SCALE GENOMIC DNA]</scope>
    <source>
        <tissue evidence="2">Muscle</tissue>
    </source>
</reference>
<dbReference type="EMBL" id="VSRR010028951">
    <property type="protein sequence ID" value="MPC69159.1"/>
    <property type="molecule type" value="Genomic_DNA"/>
</dbReference>
<feature type="compositionally biased region" description="Pro residues" evidence="1">
    <location>
        <begin position="13"/>
        <end position="22"/>
    </location>
</feature>
<organism evidence="2 3">
    <name type="scientific">Portunus trituberculatus</name>
    <name type="common">Swimming crab</name>
    <name type="synonym">Neptunus trituberculatus</name>
    <dbReference type="NCBI Taxonomy" id="210409"/>
    <lineage>
        <taxon>Eukaryota</taxon>
        <taxon>Metazoa</taxon>
        <taxon>Ecdysozoa</taxon>
        <taxon>Arthropoda</taxon>
        <taxon>Crustacea</taxon>
        <taxon>Multicrustacea</taxon>
        <taxon>Malacostraca</taxon>
        <taxon>Eumalacostraca</taxon>
        <taxon>Eucarida</taxon>
        <taxon>Decapoda</taxon>
        <taxon>Pleocyemata</taxon>
        <taxon>Brachyura</taxon>
        <taxon>Eubrachyura</taxon>
        <taxon>Portunoidea</taxon>
        <taxon>Portunidae</taxon>
        <taxon>Portuninae</taxon>
        <taxon>Portunus</taxon>
    </lineage>
</organism>
<evidence type="ECO:0000313" key="2">
    <source>
        <dbReference type="EMBL" id="MPC69159.1"/>
    </source>
</evidence>
<evidence type="ECO:0000313" key="3">
    <source>
        <dbReference type="Proteomes" id="UP000324222"/>
    </source>
</evidence>
<name>A0A5B7HHE9_PORTR</name>
<dbReference type="AlphaFoldDB" id="A0A5B7HHE9"/>